<feature type="domain" description="HTH araC/xylS-type" evidence="5">
    <location>
        <begin position="192"/>
        <end position="290"/>
    </location>
</feature>
<evidence type="ECO:0000259" key="5">
    <source>
        <dbReference type="PROSITE" id="PS01124"/>
    </source>
</evidence>
<keyword evidence="1" id="KW-0805">Transcription regulation</keyword>
<dbReference type="SUPFAM" id="SSF51215">
    <property type="entry name" value="Regulatory protein AraC"/>
    <property type="match status" value="1"/>
</dbReference>
<keyword evidence="4" id="KW-0804">Transcription</keyword>
<evidence type="ECO:0000256" key="1">
    <source>
        <dbReference type="ARBA" id="ARBA00023015"/>
    </source>
</evidence>
<reference evidence="6 7" key="1">
    <citation type="submission" date="2019-01" db="EMBL/GenBank/DDBJ databases">
        <title>Draft genome sequence of Dictyobacter sp. Uno17.</title>
        <authorList>
            <person name="Wang C.M."/>
            <person name="Zheng Y."/>
            <person name="Sakai Y."/>
            <person name="Abe K."/>
            <person name="Yokota A."/>
            <person name="Yabe S."/>
        </authorList>
    </citation>
    <scope>NUCLEOTIDE SEQUENCE [LARGE SCALE GENOMIC DNA]</scope>
    <source>
        <strain evidence="6 7">Uno17</strain>
    </source>
</reference>
<dbReference type="Gene3D" id="1.10.10.60">
    <property type="entry name" value="Homeodomain-like"/>
    <property type="match status" value="2"/>
</dbReference>
<comment type="caution">
    <text evidence="6">The sequence shown here is derived from an EMBL/GenBank/DDBJ whole genome shotgun (WGS) entry which is preliminary data.</text>
</comment>
<dbReference type="SMART" id="SM00342">
    <property type="entry name" value="HTH_ARAC"/>
    <property type="match status" value="1"/>
</dbReference>
<dbReference type="Pfam" id="PF12833">
    <property type="entry name" value="HTH_18"/>
    <property type="match status" value="1"/>
</dbReference>
<dbReference type="PANTHER" id="PTHR46796">
    <property type="entry name" value="HTH-TYPE TRANSCRIPTIONAL ACTIVATOR RHAS-RELATED"/>
    <property type="match status" value="1"/>
</dbReference>
<dbReference type="PROSITE" id="PS01124">
    <property type="entry name" value="HTH_ARAC_FAMILY_2"/>
    <property type="match status" value="1"/>
</dbReference>
<evidence type="ECO:0000256" key="3">
    <source>
        <dbReference type="ARBA" id="ARBA00023159"/>
    </source>
</evidence>
<evidence type="ECO:0000256" key="4">
    <source>
        <dbReference type="ARBA" id="ARBA00023163"/>
    </source>
</evidence>
<dbReference type="InterPro" id="IPR009057">
    <property type="entry name" value="Homeodomain-like_sf"/>
</dbReference>
<protein>
    <submittedName>
        <fullName evidence="6">AraC family transcriptional regulator</fullName>
    </submittedName>
</protein>
<evidence type="ECO:0000313" key="7">
    <source>
        <dbReference type="Proteomes" id="UP000322530"/>
    </source>
</evidence>
<sequence length="314" mass="35611">MNKELIIDSFDQQYQPVFSSKSLGWNGIKAARYFLSPGHVSKKQGLPVHLLLLYLGEPSMIVQMGSTSTSNIFIKKGEHAFVPAGSWLEGNWSMDADFLFLNFDPTFMRALLEASDVEANRIELLSHSFLPDQYSEQLGRMLLREIHSSGFNTRLYAESLATTLALHLLRYYSTLQKGERSVTRGLSKTQLRQTLEYVHEYYAQDLSVAELAVAANVSPSHFARLFKRTIGMAPHEYLIACRIECAKKLLLTEDISIHEIASQCGFADQSHLTRHFQRMVGVTPGELRKDRRNVLRLGRNVQDIEGTSILHSFK</sequence>
<dbReference type="InterPro" id="IPR018060">
    <property type="entry name" value="HTH_AraC"/>
</dbReference>
<evidence type="ECO:0000256" key="2">
    <source>
        <dbReference type="ARBA" id="ARBA00023125"/>
    </source>
</evidence>
<gene>
    <name evidence="6" type="ORF">KDI_27900</name>
</gene>
<dbReference type="GO" id="GO:0043565">
    <property type="term" value="F:sequence-specific DNA binding"/>
    <property type="evidence" value="ECO:0007669"/>
    <property type="project" value="InterPro"/>
</dbReference>
<dbReference type="InterPro" id="IPR018062">
    <property type="entry name" value="HTH_AraC-typ_CS"/>
</dbReference>
<name>A0A5A5TDG9_9CHLR</name>
<dbReference type="EMBL" id="BIXY01000039">
    <property type="protein sequence ID" value="GCF09226.1"/>
    <property type="molecule type" value="Genomic_DNA"/>
</dbReference>
<organism evidence="6 7">
    <name type="scientific">Dictyobacter arantiisoli</name>
    <dbReference type="NCBI Taxonomy" id="2014874"/>
    <lineage>
        <taxon>Bacteria</taxon>
        <taxon>Bacillati</taxon>
        <taxon>Chloroflexota</taxon>
        <taxon>Ktedonobacteria</taxon>
        <taxon>Ktedonobacterales</taxon>
        <taxon>Dictyobacteraceae</taxon>
        <taxon>Dictyobacter</taxon>
    </lineage>
</organism>
<accession>A0A5A5TDG9</accession>
<dbReference type="Proteomes" id="UP000322530">
    <property type="component" value="Unassembled WGS sequence"/>
</dbReference>
<keyword evidence="7" id="KW-1185">Reference proteome</keyword>
<evidence type="ECO:0000313" key="6">
    <source>
        <dbReference type="EMBL" id="GCF09226.1"/>
    </source>
</evidence>
<proteinExistence type="predicted"/>
<dbReference type="RefSeq" id="WP_149402173.1">
    <property type="nucleotide sequence ID" value="NZ_BIXY01000039.1"/>
</dbReference>
<dbReference type="OrthoDB" id="183331at2"/>
<dbReference type="GO" id="GO:0003700">
    <property type="term" value="F:DNA-binding transcription factor activity"/>
    <property type="evidence" value="ECO:0007669"/>
    <property type="project" value="InterPro"/>
</dbReference>
<dbReference type="InterPro" id="IPR037923">
    <property type="entry name" value="HTH-like"/>
</dbReference>
<keyword evidence="3" id="KW-0010">Activator</keyword>
<dbReference type="PANTHER" id="PTHR46796:SF6">
    <property type="entry name" value="ARAC SUBFAMILY"/>
    <property type="match status" value="1"/>
</dbReference>
<dbReference type="PROSITE" id="PS00041">
    <property type="entry name" value="HTH_ARAC_FAMILY_1"/>
    <property type="match status" value="1"/>
</dbReference>
<dbReference type="AlphaFoldDB" id="A0A5A5TDG9"/>
<dbReference type="SUPFAM" id="SSF46689">
    <property type="entry name" value="Homeodomain-like"/>
    <property type="match status" value="2"/>
</dbReference>
<keyword evidence="2" id="KW-0238">DNA-binding</keyword>
<dbReference type="InterPro" id="IPR050204">
    <property type="entry name" value="AraC_XylS_family_regulators"/>
</dbReference>